<feature type="domain" description="Mce/MlaD" evidence="8">
    <location>
        <begin position="158"/>
        <end position="218"/>
    </location>
</feature>
<accession>A0A919BHD2</accession>
<feature type="transmembrane region" description="Helical" evidence="7">
    <location>
        <begin position="14"/>
        <end position="34"/>
    </location>
</feature>
<evidence type="ECO:0000256" key="4">
    <source>
        <dbReference type="ARBA" id="ARBA00022692"/>
    </source>
</evidence>
<feature type="domain" description="Mce/MlaD" evidence="8">
    <location>
        <begin position="397"/>
        <end position="456"/>
    </location>
</feature>
<keyword evidence="3" id="KW-0997">Cell inner membrane</keyword>
<dbReference type="AlphaFoldDB" id="A0A919BHD2"/>
<keyword evidence="10" id="KW-1185">Reference proteome</keyword>
<gene>
    <name evidence="9" type="ORF">GCM10017161_16740</name>
</gene>
<reference evidence="9" key="1">
    <citation type="journal article" date="2014" name="Int. J. Syst. Evol. Microbiol.">
        <title>Complete genome sequence of Corynebacterium casei LMG S-19264T (=DSM 44701T), isolated from a smear-ripened cheese.</title>
        <authorList>
            <consortium name="US DOE Joint Genome Institute (JGI-PGF)"/>
            <person name="Walter F."/>
            <person name="Albersmeier A."/>
            <person name="Kalinowski J."/>
            <person name="Ruckert C."/>
        </authorList>
    </citation>
    <scope>NUCLEOTIDE SEQUENCE</scope>
    <source>
        <strain evidence="9">KCTC 42731</strain>
    </source>
</reference>
<dbReference type="InterPro" id="IPR051800">
    <property type="entry name" value="PqiA-PqiB_transport"/>
</dbReference>
<dbReference type="EMBL" id="BNCK01000003">
    <property type="protein sequence ID" value="GHF89541.1"/>
    <property type="molecule type" value="Genomic_DNA"/>
</dbReference>
<feature type="domain" description="Mce/MlaD" evidence="8">
    <location>
        <begin position="41"/>
        <end position="131"/>
    </location>
</feature>
<comment type="caution">
    <text evidence="9">The sequence shown here is derived from an EMBL/GenBank/DDBJ whole genome shotgun (WGS) entry which is preliminary data.</text>
</comment>
<feature type="domain" description="Mce/MlaD" evidence="8">
    <location>
        <begin position="522"/>
        <end position="606"/>
    </location>
</feature>
<evidence type="ECO:0000256" key="2">
    <source>
        <dbReference type="ARBA" id="ARBA00022475"/>
    </source>
</evidence>
<comment type="subcellular location">
    <subcellularLocation>
        <location evidence="1">Cell inner membrane</location>
    </subcellularLocation>
</comment>
<sequence length="998" mass="108486">MQDHPDALVKEKEGISAVWLIPAIALIFGIWLMVKTIVEQGFYITVQFENATGMVEGKTEVRYKGLPVGKVVGIDVSDDLKHVDVEIEMVAATKPLLTDKTKFWFVTADVSFQGISGLDTLFSGGYISVQPDLKNQGESTRQFVALSDAPIIDKTTPGLHISLQTDTLGSLDKNSPVNFKQINVGHVSGYRFDENTGKVNVMVFIKPEFAHLVKQNSIFWNSSGFEMTGSLATGLKVKTDSLGAIMSGGIAFDDPKFESALPAAESGATYNLHPDFQTAEMGHEITLNLDWDAGIDKGSLIEYQGLTLGVIDAIDKIDPQKRKVTAVAMVNPRVIPYLTSDSQFFVVAAQLDLGGVTNLNTLLKGPHISLRPSLTGEPRSVFNVFSQKPAYDYSEPGLHLILKASNIESIKVGTGIFYKKQRVGSVQAIEDKASNEVLVHIHIESKYQDYIDQGTRFWNNSGIKFSGNLQGFKFDANSIQSILAGGIEFDVDNNSSEAKANNGDVYSLFNTHDEASQKVAATLIAKKVSGIKAASRLIYRGEHVGSVHNITHRNDNHFIQVGLLPEFEYLLKENSLFWLAEPQVSFAGLKDTDALFGGSYIAISAGSGEYKNQFPLLLNAPAKHISHEGLQLKVTAEKGNIVDAGSPVLYKGILVGQVDSVAFDQQKQQVDINMTIDEQYRHFVTPHSRFYNASGLSISGSLGNLRINTASADALLQGGISFYNPDDIEVTKPIDEGASFTLFSNGDHAQLAGMSIEIYFKNTKGLHDNLKIKYQDQVVGLISHIVYDQQGFGATAFGYLSDTAQKFARQNSDFWLAKPVLGLVGNKDLDAIVEGGYIAVQPGNGQPSSRFVAQTVAPAIKTLPYGLNIELTASSLGSVRVGNPVLYKQVPVGEVIGVGLTNSADQVVIYVNIADKFAPLVTAQSQFWNTSGFQLEAGLFSGINIESESMESLLSGGIAFATPETTETQTVVQGQRFNLNAKPQEAWHNWSPVISLKQ</sequence>
<evidence type="ECO:0000256" key="1">
    <source>
        <dbReference type="ARBA" id="ARBA00004533"/>
    </source>
</evidence>
<feature type="domain" description="Mce/MlaD" evidence="8">
    <location>
        <begin position="631"/>
        <end position="689"/>
    </location>
</feature>
<proteinExistence type="predicted"/>
<evidence type="ECO:0000259" key="8">
    <source>
        <dbReference type="Pfam" id="PF02470"/>
    </source>
</evidence>
<keyword evidence="4 7" id="KW-0812">Transmembrane</keyword>
<keyword evidence="6 7" id="KW-0472">Membrane</keyword>
<evidence type="ECO:0000256" key="5">
    <source>
        <dbReference type="ARBA" id="ARBA00022989"/>
    </source>
</evidence>
<organism evidence="9 10">
    <name type="scientific">Thalassotalea marina</name>
    <dbReference type="NCBI Taxonomy" id="1673741"/>
    <lineage>
        <taxon>Bacteria</taxon>
        <taxon>Pseudomonadati</taxon>
        <taxon>Pseudomonadota</taxon>
        <taxon>Gammaproteobacteria</taxon>
        <taxon>Alteromonadales</taxon>
        <taxon>Colwelliaceae</taxon>
        <taxon>Thalassotalea</taxon>
    </lineage>
</organism>
<evidence type="ECO:0000256" key="3">
    <source>
        <dbReference type="ARBA" id="ARBA00022519"/>
    </source>
</evidence>
<name>A0A919BHD2_9GAMM</name>
<keyword evidence="5 7" id="KW-1133">Transmembrane helix</keyword>
<protein>
    <recommendedName>
        <fullName evidence="8">Mce/MlaD domain-containing protein</fullName>
    </recommendedName>
</protein>
<evidence type="ECO:0000313" key="10">
    <source>
        <dbReference type="Proteomes" id="UP000623842"/>
    </source>
</evidence>
<evidence type="ECO:0000313" key="9">
    <source>
        <dbReference type="EMBL" id="GHF89541.1"/>
    </source>
</evidence>
<evidence type="ECO:0000256" key="7">
    <source>
        <dbReference type="SAM" id="Phobius"/>
    </source>
</evidence>
<keyword evidence="2" id="KW-1003">Cell membrane</keyword>
<dbReference type="Proteomes" id="UP000623842">
    <property type="component" value="Unassembled WGS sequence"/>
</dbReference>
<dbReference type="Pfam" id="PF02470">
    <property type="entry name" value="MlaD"/>
    <property type="match status" value="6"/>
</dbReference>
<reference evidence="9" key="2">
    <citation type="submission" date="2020-09" db="EMBL/GenBank/DDBJ databases">
        <authorList>
            <person name="Sun Q."/>
            <person name="Kim S."/>
        </authorList>
    </citation>
    <scope>NUCLEOTIDE SEQUENCE</scope>
    <source>
        <strain evidence="9">KCTC 42731</strain>
    </source>
</reference>
<dbReference type="InterPro" id="IPR003399">
    <property type="entry name" value="Mce/MlaD"/>
</dbReference>
<dbReference type="PANTHER" id="PTHR30462:SF0">
    <property type="entry name" value="INTERMEMBRANE TRANSPORT PROTEIN YEBT"/>
    <property type="match status" value="1"/>
</dbReference>
<evidence type="ECO:0000256" key="6">
    <source>
        <dbReference type="ARBA" id="ARBA00023136"/>
    </source>
</evidence>
<feature type="domain" description="Mce/MlaD" evidence="8">
    <location>
        <begin position="868"/>
        <end position="925"/>
    </location>
</feature>
<dbReference type="GO" id="GO:0005886">
    <property type="term" value="C:plasma membrane"/>
    <property type="evidence" value="ECO:0007669"/>
    <property type="project" value="UniProtKB-SubCell"/>
</dbReference>
<dbReference type="RefSeq" id="WP_189769165.1">
    <property type="nucleotide sequence ID" value="NZ_BNCK01000003.1"/>
</dbReference>
<dbReference type="PANTHER" id="PTHR30462">
    <property type="entry name" value="INTERMEMBRANE TRANSPORT PROTEIN PQIB-RELATED"/>
    <property type="match status" value="1"/>
</dbReference>